<evidence type="ECO:0000313" key="3">
    <source>
        <dbReference type="Proteomes" id="UP001162483"/>
    </source>
</evidence>
<gene>
    <name evidence="2" type="ORF">SPARVUS_LOCUS16269948</name>
</gene>
<keyword evidence="1" id="KW-0812">Transmembrane</keyword>
<keyword evidence="1" id="KW-1133">Transmembrane helix</keyword>
<feature type="transmembrane region" description="Helical" evidence="1">
    <location>
        <begin position="80"/>
        <end position="103"/>
    </location>
</feature>
<organism evidence="2 3">
    <name type="scientific">Staurois parvus</name>
    <dbReference type="NCBI Taxonomy" id="386267"/>
    <lineage>
        <taxon>Eukaryota</taxon>
        <taxon>Metazoa</taxon>
        <taxon>Chordata</taxon>
        <taxon>Craniata</taxon>
        <taxon>Vertebrata</taxon>
        <taxon>Euteleostomi</taxon>
        <taxon>Amphibia</taxon>
        <taxon>Batrachia</taxon>
        <taxon>Anura</taxon>
        <taxon>Neobatrachia</taxon>
        <taxon>Ranoidea</taxon>
        <taxon>Ranidae</taxon>
        <taxon>Staurois</taxon>
    </lineage>
</organism>
<evidence type="ECO:0000256" key="1">
    <source>
        <dbReference type="SAM" id="Phobius"/>
    </source>
</evidence>
<dbReference type="Proteomes" id="UP001162483">
    <property type="component" value="Unassembled WGS sequence"/>
</dbReference>
<reference evidence="2" key="1">
    <citation type="submission" date="2023-05" db="EMBL/GenBank/DDBJ databases">
        <authorList>
            <person name="Stuckert A."/>
        </authorList>
    </citation>
    <scope>NUCLEOTIDE SEQUENCE</scope>
</reference>
<evidence type="ECO:0000313" key="2">
    <source>
        <dbReference type="EMBL" id="CAI9622302.1"/>
    </source>
</evidence>
<proteinExistence type="predicted"/>
<dbReference type="EMBL" id="CATNWA010021336">
    <property type="protein sequence ID" value="CAI9622302.1"/>
    <property type="molecule type" value="Genomic_DNA"/>
</dbReference>
<feature type="non-terminal residue" evidence="2">
    <location>
        <position position="104"/>
    </location>
</feature>
<keyword evidence="3" id="KW-1185">Reference proteome</keyword>
<keyword evidence="1" id="KW-0472">Membrane</keyword>
<sequence>ISVPKAVTPSYTRAYPAALLRQVFFTYLTPRSHDVSPAASPAISFGRCRHPASVSCPCDVGTYGRRSRRRRGKFKNFKKCHFFFFYIFTYALSWRPACIFLFFL</sequence>
<feature type="non-terminal residue" evidence="2">
    <location>
        <position position="1"/>
    </location>
</feature>
<comment type="caution">
    <text evidence="2">The sequence shown here is derived from an EMBL/GenBank/DDBJ whole genome shotgun (WGS) entry which is preliminary data.</text>
</comment>
<name>A0ABN9HKJ4_9NEOB</name>
<accession>A0ABN9HKJ4</accession>
<protein>
    <submittedName>
        <fullName evidence="2">Uncharacterized protein</fullName>
    </submittedName>
</protein>